<evidence type="ECO:0000313" key="2">
    <source>
        <dbReference type="Proteomes" id="UP000199138"/>
    </source>
</evidence>
<name>A0A1I7G4G7_9FLAO</name>
<dbReference type="Proteomes" id="UP000199138">
    <property type="component" value="Unassembled WGS sequence"/>
</dbReference>
<protein>
    <submittedName>
        <fullName evidence="1">Uncharacterized protein</fullName>
    </submittedName>
</protein>
<accession>A0A1I7G4G7</accession>
<gene>
    <name evidence="1" type="ORF">SAMN05216480_103166</name>
</gene>
<keyword evidence="2" id="KW-1185">Reference proteome</keyword>
<dbReference type="EMBL" id="FPBK01000003">
    <property type="protein sequence ID" value="SFU43360.1"/>
    <property type="molecule type" value="Genomic_DNA"/>
</dbReference>
<reference evidence="1 2" key="1">
    <citation type="submission" date="2016-10" db="EMBL/GenBank/DDBJ databases">
        <authorList>
            <person name="de Groot N.N."/>
        </authorList>
    </citation>
    <scope>NUCLEOTIDE SEQUENCE [LARGE SCALE GENOMIC DNA]</scope>
    <source>
        <strain evidence="1 2">CGMCC 1.12333</strain>
    </source>
</reference>
<organism evidence="1 2">
    <name type="scientific">Pustulibacterium marinum</name>
    <dbReference type="NCBI Taxonomy" id="1224947"/>
    <lineage>
        <taxon>Bacteria</taxon>
        <taxon>Pseudomonadati</taxon>
        <taxon>Bacteroidota</taxon>
        <taxon>Flavobacteriia</taxon>
        <taxon>Flavobacteriales</taxon>
        <taxon>Flavobacteriaceae</taxon>
        <taxon>Pustulibacterium</taxon>
    </lineage>
</organism>
<evidence type="ECO:0000313" key="1">
    <source>
        <dbReference type="EMBL" id="SFU43360.1"/>
    </source>
</evidence>
<dbReference type="STRING" id="1224947.SAMN05216480_103166"/>
<proteinExistence type="predicted"/>
<dbReference type="AlphaFoldDB" id="A0A1I7G4G7"/>
<sequence>MGSNTIEKQQNNIGQNLNLKVPLRPINQERIQLKCLKNYGL</sequence>